<dbReference type="GeneID" id="20228288"/>
<organism evidence="3">
    <name type="scientific">Aureococcus anophagefferens</name>
    <name type="common">Harmful bloom alga</name>
    <dbReference type="NCBI Taxonomy" id="44056"/>
    <lineage>
        <taxon>Eukaryota</taxon>
        <taxon>Sar</taxon>
        <taxon>Stramenopiles</taxon>
        <taxon>Ochrophyta</taxon>
        <taxon>Pelagophyceae</taxon>
        <taxon>Pelagomonadales</taxon>
        <taxon>Pelagomonadaceae</taxon>
        <taxon>Aureococcus</taxon>
    </lineage>
</organism>
<protein>
    <submittedName>
        <fullName evidence="2">Expressed protein</fullName>
    </submittedName>
</protein>
<dbReference type="Gene3D" id="3.90.530.10">
    <property type="entry name" value="XPA C-terminal domain"/>
    <property type="match status" value="1"/>
</dbReference>
<feature type="region of interest" description="Disordered" evidence="1">
    <location>
        <begin position="1"/>
        <end position="61"/>
    </location>
</feature>
<dbReference type="Proteomes" id="UP000002729">
    <property type="component" value="Unassembled WGS sequence"/>
</dbReference>
<feature type="region of interest" description="Disordered" evidence="1">
    <location>
        <begin position="617"/>
        <end position="679"/>
    </location>
</feature>
<reference evidence="2 3" key="1">
    <citation type="journal article" date="2011" name="Proc. Natl. Acad. Sci. U.S.A.">
        <title>Niche of harmful alga Aureococcus anophagefferens revealed through ecogenomics.</title>
        <authorList>
            <person name="Gobler C.J."/>
            <person name="Berry D.L."/>
            <person name="Dyhrman S.T."/>
            <person name="Wilhelm S.W."/>
            <person name="Salamov A."/>
            <person name="Lobanov A.V."/>
            <person name="Zhang Y."/>
            <person name="Collier J.L."/>
            <person name="Wurch L.L."/>
            <person name="Kustka A.B."/>
            <person name="Dill B.D."/>
            <person name="Shah M."/>
            <person name="VerBerkmoes N.C."/>
            <person name="Kuo A."/>
            <person name="Terry A."/>
            <person name="Pangilinan J."/>
            <person name="Lindquist E.A."/>
            <person name="Lucas S."/>
            <person name="Paulsen I.T."/>
            <person name="Hattenrath-Lehmann T.K."/>
            <person name="Talmage S.C."/>
            <person name="Walker E.A."/>
            <person name="Koch F."/>
            <person name="Burson A.M."/>
            <person name="Marcoval M.A."/>
            <person name="Tang Y.Z."/>
            <person name="Lecleir G.R."/>
            <person name="Coyne K.J."/>
            <person name="Berg G.M."/>
            <person name="Bertrand E.M."/>
            <person name="Saito M.A."/>
            <person name="Gladyshev V.N."/>
            <person name="Grigoriev I.V."/>
        </authorList>
    </citation>
    <scope>NUCLEOTIDE SEQUENCE [LARGE SCALE GENOMIC DNA]</scope>
    <source>
        <strain evidence="3">CCMP 1984</strain>
    </source>
</reference>
<evidence type="ECO:0000256" key="1">
    <source>
        <dbReference type="SAM" id="MobiDB-lite"/>
    </source>
</evidence>
<feature type="compositionally biased region" description="Pro residues" evidence="1">
    <location>
        <begin position="631"/>
        <end position="640"/>
    </location>
</feature>
<dbReference type="EMBL" id="GL833127">
    <property type="protein sequence ID" value="EGB08588.1"/>
    <property type="molecule type" value="Genomic_DNA"/>
</dbReference>
<accession>F0Y8E1</accession>
<dbReference type="AlphaFoldDB" id="F0Y8E1"/>
<feature type="compositionally biased region" description="Low complexity" evidence="1">
    <location>
        <begin position="653"/>
        <end position="662"/>
    </location>
</feature>
<dbReference type="RefSeq" id="XP_009036591.1">
    <property type="nucleotide sequence ID" value="XM_009038343.1"/>
</dbReference>
<dbReference type="InParanoid" id="F0Y8E1"/>
<sequence>MANTAAVEPARRSTRVKRPAPKAIESDDEPAPAKKPVAKKAKAPPAAKKAAKKAKKAPAPPVALPKQSALVRILSHEHELLREVASYCAYRDVVALSLVDRGATALLTEVDDIWKTFLSECDAWQGYKKISADQREMTERAYGVRRVCAALSSGHCAECGHGAAWFDTLTCARTCLRCWRCLDSGDHGTEGAAPSQLCSYSYAKESYLITDKDLKGVAVLKVDDETKAHGLMMTKMSVVLVADALKAAVAKHGSEDTLEAKRAIRKATAQLKHDAKLVEYTTSLKAWQAQPVGTKSMDDYPKYPKSPSSSGKWNFLARNQRCWDMLKVCDKYGLWEGVPPPALKPTKRAKVYVVTDSDAAAAEKAFAKHGTFAGCWSNIFECVHDMEKSGSVLVVDKKCDLKLMEPACDKEKVSATARDCGYTVGSTSQINTLSLNTTIKVVGTPNGSIVSNNVALWVSARDVFVDLEGLRVRVDPDGGEDWSPCVVFGGGHVRAVDCVFESGPRTRGFTVLAHAPVHLLRCTVANYGSVSRAGAALHFSDIPEEPAVRIKENNIVTDCVHLGLGGYFIANEPDDDDDEGQAKLAAIRKKIERENAVLAHTDAPDYSGIMDPVPVPPMDAIPTAPSAAAPPAAPREPAPGPDVDMVASPPPDSQSAAAERPAPAAPAPAAPKTEDAPPPAATTMRVLVRFAGAEDAPGVVVLAPDDSSVAALRSLVAACVAARVADRFGPGAKVAALALDRTPVRGAFACYDDAVFTATVSRDAETQVGAGARHDDEASDDDGPPKLIPRVEVAPPADDRELRATARLLYAELSLLTEGRDKGYKTNVRLALARAGWQVNDESNQELGAKPPAGWPAVGRILERSKNASKTSIRTITGSNGVVRYLELIANGASDVAAGGRKRKAAPAPAYDDESDSPLIEAKAESAFAAPVWKFAAMAEAQLNA</sequence>
<name>F0Y8E1_AURAN</name>
<evidence type="ECO:0000313" key="2">
    <source>
        <dbReference type="EMBL" id="EGB08588.1"/>
    </source>
</evidence>
<keyword evidence="3" id="KW-1185">Reference proteome</keyword>
<evidence type="ECO:0000313" key="3">
    <source>
        <dbReference type="Proteomes" id="UP000002729"/>
    </source>
</evidence>
<gene>
    <name evidence="2" type="ORF">AURANDRAFT_71575</name>
</gene>
<dbReference type="KEGG" id="aaf:AURANDRAFT_71575"/>
<feature type="region of interest" description="Disordered" evidence="1">
    <location>
        <begin position="767"/>
        <end position="795"/>
    </location>
</feature>
<dbReference type="eggNOG" id="ENOG502SZ98">
    <property type="taxonomic scope" value="Eukaryota"/>
</dbReference>
<dbReference type="InterPro" id="IPR037129">
    <property type="entry name" value="XPA_sf"/>
</dbReference>
<proteinExistence type="predicted"/>
<feature type="compositionally biased region" description="Low complexity" evidence="1">
    <location>
        <begin position="620"/>
        <end position="630"/>
    </location>
</feature>